<evidence type="ECO:0000313" key="2">
    <source>
        <dbReference type="EMBL" id="RGR72673.1"/>
    </source>
</evidence>
<evidence type="ECO:0000259" key="1">
    <source>
        <dbReference type="Pfam" id="PF00899"/>
    </source>
</evidence>
<dbReference type="Pfam" id="PF00899">
    <property type="entry name" value="ThiF"/>
    <property type="match status" value="1"/>
</dbReference>
<dbReference type="SUPFAM" id="SSF69572">
    <property type="entry name" value="Activating enzymes of the ubiquitin-like proteins"/>
    <property type="match status" value="1"/>
</dbReference>
<keyword evidence="3" id="KW-1185">Reference proteome</keyword>
<dbReference type="GeneID" id="83016006"/>
<dbReference type="InterPro" id="IPR045886">
    <property type="entry name" value="ThiF/MoeB/HesA"/>
</dbReference>
<dbReference type="GO" id="GO:0008641">
    <property type="term" value="F:ubiquitin-like modifier activating enzyme activity"/>
    <property type="evidence" value="ECO:0007669"/>
    <property type="project" value="InterPro"/>
</dbReference>
<dbReference type="PANTHER" id="PTHR43267:SF1">
    <property type="entry name" value="TRNA THREONYLCARBAMOYLADENOSINE DEHYDRATASE"/>
    <property type="match status" value="1"/>
</dbReference>
<dbReference type="RefSeq" id="WP_117895351.1">
    <property type="nucleotide sequence ID" value="NZ_CABJCV010000014.1"/>
</dbReference>
<name>A0A412FWY2_9FIRM</name>
<proteinExistence type="predicted"/>
<organism evidence="2 3">
    <name type="scientific">Holdemania filiformis</name>
    <dbReference type="NCBI Taxonomy" id="61171"/>
    <lineage>
        <taxon>Bacteria</taxon>
        <taxon>Bacillati</taxon>
        <taxon>Bacillota</taxon>
        <taxon>Erysipelotrichia</taxon>
        <taxon>Erysipelotrichales</taxon>
        <taxon>Erysipelotrichaceae</taxon>
        <taxon>Holdemania</taxon>
    </lineage>
</organism>
<protein>
    <submittedName>
        <fullName evidence="2">tRNA threonylcarbamoyladenosine dehydratase</fullName>
    </submittedName>
</protein>
<feature type="domain" description="THIF-type NAD/FAD binding fold" evidence="1">
    <location>
        <begin position="13"/>
        <end position="152"/>
    </location>
</feature>
<dbReference type="InterPro" id="IPR000594">
    <property type="entry name" value="ThiF_NAD_FAD-bd"/>
</dbReference>
<reference evidence="2 3" key="1">
    <citation type="submission" date="2018-08" db="EMBL/GenBank/DDBJ databases">
        <title>A genome reference for cultivated species of the human gut microbiota.</title>
        <authorList>
            <person name="Zou Y."/>
            <person name="Xue W."/>
            <person name="Luo G."/>
        </authorList>
    </citation>
    <scope>NUCLEOTIDE SEQUENCE [LARGE SCALE GENOMIC DNA]</scope>
    <source>
        <strain evidence="2 3">AF24-29</strain>
    </source>
</reference>
<dbReference type="AlphaFoldDB" id="A0A412FWY2"/>
<sequence length="249" mass="27091">MLVETPLQRLELLVGPAAIERLKQACVLIVGIGGVGGYAAEALGRSGIGKLILVDADTVAPSNLNRQIIATLETLNQSKTEVMAARIRSFAPECEVQAVNAFFNEQSESLFDQKIDYVIDAIDTLSSKLALIEIAQRHSVPCISSLGMANRFDPTQLTVTTLDKTCNDPLARALRQMVRKRGFTVKIPVVWSRELPRTQNQLVNAEGQTLKQKYPPASTIFVPAAAGLTCASVVFQALIEENKVSEKKD</sequence>
<gene>
    <name evidence="2" type="ORF">DWY25_11445</name>
</gene>
<dbReference type="Proteomes" id="UP000284178">
    <property type="component" value="Unassembled WGS sequence"/>
</dbReference>
<dbReference type="PANTHER" id="PTHR43267">
    <property type="entry name" value="TRNA THREONYLCARBAMOYLADENOSINE DEHYDRATASE"/>
    <property type="match status" value="1"/>
</dbReference>
<evidence type="ECO:0000313" key="3">
    <source>
        <dbReference type="Proteomes" id="UP000284178"/>
    </source>
</evidence>
<comment type="caution">
    <text evidence="2">The sequence shown here is derived from an EMBL/GenBank/DDBJ whole genome shotgun (WGS) entry which is preliminary data.</text>
</comment>
<dbReference type="CDD" id="cd00755">
    <property type="entry name" value="YgdL_like"/>
    <property type="match status" value="1"/>
</dbReference>
<dbReference type="EMBL" id="QRUP01000014">
    <property type="protein sequence ID" value="RGR72673.1"/>
    <property type="molecule type" value="Genomic_DNA"/>
</dbReference>
<dbReference type="GO" id="GO:0061504">
    <property type="term" value="P:cyclic threonylcarbamoyladenosine biosynthetic process"/>
    <property type="evidence" value="ECO:0007669"/>
    <property type="project" value="TreeGrafter"/>
</dbReference>
<dbReference type="InterPro" id="IPR035985">
    <property type="entry name" value="Ubiquitin-activating_enz"/>
</dbReference>
<accession>A0A412FWY2</accession>
<dbReference type="GO" id="GO:0061503">
    <property type="term" value="F:tRNA threonylcarbamoyladenosine dehydratase"/>
    <property type="evidence" value="ECO:0007669"/>
    <property type="project" value="TreeGrafter"/>
</dbReference>
<dbReference type="Gene3D" id="3.40.50.720">
    <property type="entry name" value="NAD(P)-binding Rossmann-like Domain"/>
    <property type="match status" value="1"/>
</dbReference>